<dbReference type="PROSITE" id="PS50142">
    <property type="entry name" value="RNASE_3_2"/>
    <property type="match status" value="1"/>
</dbReference>
<dbReference type="SMART" id="SM00535">
    <property type="entry name" value="RIBOc"/>
    <property type="match status" value="1"/>
</dbReference>
<dbReference type="PANTHER" id="PTHR14950:SF37">
    <property type="entry name" value="ENDORIBONUCLEASE DICER"/>
    <property type="match status" value="1"/>
</dbReference>
<evidence type="ECO:0000313" key="3">
    <source>
        <dbReference type="EMBL" id="GAH85837.1"/>
    </source>
</evidence>
<feature type="non-terminal residue" evidence="3">
    <location>
        <position position="1"/>
    </location>
</feature>
<protein>
    <recommendedName>
        <fullName evidence="2">RNase III domain-containing protein</fullName>
    </recommendedName>
</protein>
<name>X1IVT7_9ZZZZ</name>
<feature type="domain" description="RNase III" evidence="2">
    <location>
        <begin position="1"/>
        <end position="103"/>
    </location>
</feature>
<dbReference type="SUPFAM" id="SSF69065">
    <property type="entry name" value="RNase III domain-like"/>
    <property type="match status" value="1"/>
</dbReference>
<dbReference type="Gene3D" id="1.10.1520.10">
    <property type="entry name" value="Ribonuclease III domain"/>
    <property type="match status" value="1"/>
</dbReference>
<reference evidence="3" key="1">
    <citation type="journal article" date="2014" name="Front. Microbiol.">
        <title>High frequency of phylogenetically diverse reductive dehalogenase-homologous genes in deep subseafloor sedimentary metagenomes.</title>
        <authorList>
            <person name="Kawai M."/>
            <person name="Futagami T."/>
            <person name="Toyoda A."/>
            <person name="Takaki Y."/>
            <person name="Nishi S."/>
            <person name="Hori S."/>
            <person name="Arai W."/>
            <person name="Tsubouchi T."/>
            <person name="Morono Y."/>
            <person name="Uchiyama I."/>
            <person name="Ito T."/>
            <person name="Fujiyama A."/>
            <person name="Inagaki F."/>
            <person name="Takami H."/>
        </authorList>
    </citation>
    <scope>NUCLEOTIDE SEQUENCE</scope>
    <source>
        <strain evidence="3">Expedition CK06-06</strain>
    </source>
</reference>
<dbReference type="InterPro" id="IPR000999">
    <property type="entry name" value="RNase_III_dom"/>
</dbReference>
<comment type="caution">
    <text evidence="3">The sequence shown here is derived from an EMBL/GenBank/DDBJ whole genome shotgun (WGS) entry which is preliminary data.</text>
</comment>
<accession>X1IVT7</accession>
<dbReference type="GO" id="GO:0006396">
    <property type="term" value="P:RNA processing"/>
    <property type="evidence" value="ECO:0007669"/>
    <property type="project" value="InterPro"/>
</dbReference>
<gene>
    <name evidence="3" type="ORF">S03H2_63553</name>
</gene>
<dbReference type="EMBL" id="BARU01041194">
    <property type="protein sequence ID" value="GAH85837.1"/>
    <property type="molecule type" value="Genomic_DNA"/>
</dbReference>
<dbReference type="GO" id="GO:0004525">
    <property type="term" value="F:ribonuclease III activity"/>
    <property type="evidence" value="ECO:0007669"/>
    <property type="project" value="InterPro"/>
</dbReference>
<dbReference type="Pfam" id="PF00636">
    <property type="entry name" value="Ribonuclease_3"/>
    <property type="match status" value="1"/>
</dbReference>
<dbReference type="PANTHER" id="PTHR14950">
    <property type="entry name" value="DICER-RELATED"/>
    <property type="match status" value="1"/>
</dbReference>
<evidence type="ECO:0000259" key="2">
    <source>
        <dbReference type="PROSITE" id="PS50142"/>
    </source>
</evidence>
<organism evidence="3">
    <name type="scientific">marine sediment metagenome</name>
    <dbReference type="NCBI Taxonomy" id="412755"/>
    <lineage>
        <taxon>unclassified sequences</taxon>
        <taxon>metagenomes</taxon>
        <taxon>ecological metagenomes</taxon>
    </lineage>
</organism>
<sequence>EALTTPQYGNENNLGHYEILETLGDAVIKLIFSLKIYNSGENDPGRLTKTKQCLEDNQTFLKVATEMELWKYIISSKKQKVRSTSILADVIESICGAIYVDSGNNLEIVEQKIINIYFYDWDALIKESSNLYKNQLLEYLQDIFKITPTIKFEYEKLGPDNDARWIVKNPEILDEKQNRLLNLPDNLRSEKFRRRKDAEKDLSLKLLKYLQSK</sequence>
<proteinExistence type="predicted"/>
<dbReference type="AlphaFoldDB" id="X1IVT7"/>
<dbReference type="InterPro" id="IPR036389">
    <property type="entry name" value="RNase_III_sf"/>
</dbReference>
<dbReference type="CDD" id="cd00593">
    <property type="entry name" value="RIBOc"/>
    <property type="match status" value="1"/>
</dbReference>
<keyword evidence="1" id="KW-0378">Hydrolase</keyword>
<evidence type="ECO:0000256" key="1">
    <source>
        <dbReference type="ARBA" id="ARBA00022801"/>
    </source>
</evidence>